<keyword evidence="3" id="KW-1185">Reference proteome</keyword>
<reference evidence="3" key="1">
    <citation type="submission" date="2016-10" db="EMBL/GenBank/DDBJ databases">
        <authorList>
            <person name="Varghese N."/>
            <person name="Submissions S."/>
        </authorList>
    </citation>
    <scope>NUCLEOTIDE SEQUENCE [LARGE SCALE GENOMIC DNA]</scope>
    <source>
        <strain evidence="3">DSM 44437</strain>
    </source>
</reference>
<evidence type="ECO:0000313" key="2">
    <source>
        <dbReference type="EMBL" id="SEQ93270.1"/>
    </source>
</evidence>
<feature type="transmembrane region" description="Helical" evidence="1">
    <location>
        <begin position="39"/>
        <end position="57"/>
    </location>
</feature>
<accession>A0A1H9K2F6</accession>
<name>A0A1H9K2F6_9PSEU</name>
<dbReference type="EMBL" id="FOFV01000005">
    <property type="protein sequence ID" value="SEQ93270.1"/>
    <property type="molecule type" value="Genomic_DNA"/>
</dbReference>
<sequence>MTATSPAASSLRRLYFVRAAFALVWAVLVGVTGSELGPIVITLVILYPLFDVAAAIVDARSSKQSQNVLGLYVNVAVSTLAALGIAIASGTTGIPGILQVWGAWAIVSGIVQLVVGVGRRKMGGQWPMILSGGLSVGAGTSFILMASQPNAALTSVAGYAALGGIFFLVSAIRLGSAAKKAPATAGAV</sequence>
<keyword evidence="1" id="KW-1133">Transmembrane helix</keyword>
<feature type="transmembrane region" description="Helical" evidence="1">
    <location>
        <begin position="129"/>
        <end position="146"/>
    </location>
</feature>
<feature type="transmembrane region" description="Helical" evidence="1">
    <location>
        <begin position="96"/>
        <end position="117"/>
    </location>
</feature>
<feature type="transmembrane region" description="Helical" evidence="1">
    <location>
        <begin position="152"/>
        <end position="172"/>
    </location>
</feature>
<dbReference type="RefSeq" id="WP_089916134.1">
    <property type="nucleotide sequence ID" value="NZ_FOFV01000005.1"/>
</dbReference>
<feature type="transmembrane region" description="Helical" evidence="1">
    <location>
        <begin position="15"/>
        <end position="33"/>
    </location>
</feature>
<evidence type="ECO:0000256" key="1">
    <source>
        <dbReference type="SAM" id="Phobius"/>
    </source>
</evidence>
<protein>
    <submittedName>
        <fullName evidence="2">Uncharacterized membrane protein HdeD, DUF308 family</fullName>
    </submittedName>
</protein>
<proteinExistence type="predicted"/>
<dbReference type="STRING" id="65499.SAMN04488000_105144"/>
<dbReference type="Proteomes" id="UP000199503">
    <property type="component" value="Unassembled WGS sequence"/>
</dbReference>
<evidence type="ECO:0000313" key="3">
    <source>
        <dbReference type="Proteomes" id="UP000199503"/>
    </source>
</evidence>
<organism evidence="2 3">
    <name type="scientific">Lentzea albida</name>
    <dbReference type="NCBI Taxonomy" id="65499"/>
    <lineage>
        <taxon>Bacteria</taxon>
        <taxon>Bacillati</taxon>
        <taxon>Actinomycetota</taxon>
        <taxon>Actinomycetes</taxon>
        <taxon>Pseudonocardiales</taxon>
        <taxon>Pseudonocardiaceae</taxon>
        <taxon>Lentzea</taxon>
    </lineage>
</organism>
<feature type="transmembrane region" description="Helical" evidence="1">
    <location>
        <begin position="69"/>
        <end position="90"/>
    </location>
</feature>
<gene>
    <name evidence="2" type="ORF">SAMN04488000_105144</name>
</gene>
<dbReference type="AlphaFoldDB" id="A0A1H9K2F6"/>
<dbReference type="OrthoDB" id="960912at2"/>
<keyword evidence="1" id="KW-0812">Transmembrane</keyword>
<keyword evidence="1" id="KW-0472">Membrane</keyword>